<protein>
    <recommendedName>
        <fullName evidence="2">BTB domain-containing protein</fullName>
    </recommendedName>
</protein>
<organism evidence="3 4">
    <name type="scientific">Favolaschia claudopus</name>
    <dbReference type="NCBI Taxonomy" id="2862362"/>
    <lineage>
        <taxon>Eukaryota</taxon>
        <taxon>Fungi</taxon>
        <taxon>Dikarya</taxon>
        <taxon>Basidiomycota</taxon>
        <taxon>Agaricomycotina</taxon>
        <taxon>Agaricomycetes</taxon>
        <taxon>Agaricomycetidae</taxon>
        <taxon>Agaricales</taxon>
        <taxon>Marasmiineae</taxon>
        <taxon>Mycenaceae</taxon>
        <taxon>Favolaschia</taxon>
    </lineage>
</organism>
<evidence type="ECO:0000259" key="2">
    <source>
        <dbReference type="PROSITE" id="PS50097"/>
    </source>
</evidence>
<dbReference type="Gene3D" id="3.30.710.10">
    <property type="entry name" value="Potassium Channel Kv1.1, Chain A"/>
    <property type="match status" value="1"/>
</dbReference>
<feature type="region of interest" description="Disordered" evidence="1">
    <location>
        <begin position="1"/>
        <end position="24"/>
    </location>
</feature>
<comment type="caution">
    <text evidence="3">The sequence shown here is derived from an EMBL/GenBank/DDBJ whole genome shotgun (WGS) entry which is preliminary data.</text>
</comment>
<dbReference type="InterPro" id="IPR000210">
    <property type="entry name" value="BTB/POZ_dom"/>
</dbReference>
<evidence type="ECO:0000313" key="4">
    <source>
        <dbReference type="Proteomes" id="UP001362999"/>
    </source>
</evidence>
<name>A0AAV9ZV22_9AGAR</name>
<dbReference type="SMART" id="SM00225">
    <property type="entry name" value="BTB"/>
    <property type="match status" value="1"/>
</dbReference>
<dbReference type="InterPro" id="IPR011333">
    <property type="entry name" value="SKP1/BTB/POZ_sf"/>
</dbReference>
<dbReference type="Proteomes" id="UP001362999">
    <property type="component" value="Unassembled WGS sequence"/>
</dbReference>
<feature type="domain" description="BTB" evidence="2">
    <location>
        <begin position="39"/>
        <end position="105"/>
    </location>
</feature>
<gene>
    <name evidence="3" type="ORF">R3P38DRAFT_3289102</name>
</gene>
<evidence type="ECO:0000313" key="3">
    <source>
        <dbReference type="EMBL" id="KAK6992709.1"/>
    </source>
</evidence>
<dbReference type="PROSITE" id="PS50097">
    <property type="entry name" value="BTB"/>
    <property type="match status" value="1"/>
</dbReference>
<sequence length="339" mass="38533">MSQPEALHATKRKRTEDASEPAVATTNPITRSKIWVPFGDMVLQAESTQFRVNRDVLAGQSPVFSDMLSLPQPSNDSEPTIEGCPVVHLFDSAKDWELLLGMLYDPFKYEDALPLDLIASMLRLGRKYEMKTVKQNAVARIRYEYPTRLDSWERVETHTTKILLPEGDGHLNVFKLAYECDVLPSLPILAFLCVNNIDTEALLMDEIQDSKGSCIVLPDYLKVKLAIASERVRQFQRQHFGWLEDGAVIPDTECRVPTKCTSQRQKTFCMLALGDAHLEWPGERRFYALTFWRSEWSDGFCRACGMTAKEAYKSKLPAAWAALPSFFGMPEWKDLEGLN</sequence>
<proteinExistence type="predicted"/>
<dbReference type="EMBL" id="JAWWNJ010000107">
    <property type="protein sequence ID" value="KAK6992709.1"/>
    <property type="molecule type" value="Genomic_DNA"/>
</dbReference>
<dbReference type="CDD" id="cd18186">
    <property type="entry name" value="BTB_POZ_ZBTB_KLHL-like"/>
    <property type="match status" value="1"/>
</dbReference>
<dbReference type="SUPFAM" id="SSF54695">
    <property type="entry name" value="POZ domain"/>
    <property type="match status" value="1"/>
</dbReference>
<reference evidence="3 4" key="1">
    <citation type="journal article" date="2024" name="J Genomics">
        <title>Draft genome sequencing and assembly of Favolaschia claudopus CIRM-BRFM 2984 isolated from oak limbs.</title>
        <authorList>
            <person name="Navarro D."/>
            <person name="Drula E."/>
            <person name="Chaduli D."/>
            <person name="Cazenave R."/>
            <person name="Ahrendt S."/>
            <person name="Wang J."/>
            <person name="Lipzen A."/>
            <person name="Daum C."/>
            <person name="Barry K."/>
            <person name="Grigoriev I.V."/>
            <person name="Favel A."/>
            <person name="Rosso M.N."/>
            <person name="Martin F."/>
        </authorList>
    </citation>
    <scope>NUCLEOTIDE SEQUENCE [LARGE SCALE GENOMIC DNA]</scope>
    <source>
        <strain evidence="3 4">CIRM-BRFM 2984</strain>
    </source>
</reference>
<evidence type="ECO:0000256" key="1">
    <source>
        <dbReference type="SAM" id="MobiDB-lite"/>
    </source>
</evidence>
<dbReference type="Pfam" id="PF00651">
    <property type="entry name" value="BTB"/>
    <property type="match status" value="1"/>
</dbReference>
<keyword evidence="4" id="KW-1185">Reference proteome</keyword>
<dbReference type="AlphaFoldDB" id="A0AAV9ZV22"/>
<accession>A0AAV9ZV22</accession>